<keyword evidence="1" id="KW-0472">Membrane</keyword>
<feature type="transmembrane region" description="Helical" evidence="1">
    <location>
        <begin position="211"/>
        <end position="232"/>
    </location>
</feature>
<accession>U2EHR1</accession>
<reference evidence="2 3" key="1">
    <citation type="journal article" date="2011" name="J. Bacteriol.">
        <title>Genome sequence of Salinisphaera shabanensis, a gammaproteobacterium from the harsh, variable environment of the brine-seawater interface of the Shaban Deep in the Red Sea.</title>
        <authorList>
            <person name="Antunes A."/>
            <person name="Alam I."/>
            <person name="Bajic V.B."/>
            <person name="Stingl U."/>
        </authorList>
    </citation>
    <scope>NUCLEOTIDE SEQUENCE [LARGE SCALE GENOMIC DNA]</scope>
    <source>
        <strain evidence="2 3">E1L3A</strain>
    </source>
</reference>
<dbReference type="eggNOG" id="ENOG5031RGD">
    <property type="taxonomic scope" value="Bacteria"/>
</dbReference>
<evidence type="ECO:0000313" key="3">
    <source>
        <dbReference type="Proteomes" id="UP000006242"/>
    </source>
</evidence>
<dbReference type="STRING" id="1033802.SSPSH_003580"/>
<keyword evidence="1" id="KW-0812">Transmembrane</keyword>
<proteinExistence type="predicted"/>
<dbReference type="EMBL" id="AFNV02000033">
    <property type="protein sequence ID" value="ERJ17600.1"/>
    <property type="molecule type" value="Genomic_DNA"/>
</dbReference>
<dbReference type="OrthoDB" id="6164237at2"/>
<evidence type="ECO:0000313" key="2">
    <source>
        <dbReference type="EMBL" id="ERJ17600.1"/>
    </source>
</evidence>
<feature type="transmembrane region" description="Helical" evidence="1">
    <location>
        <begin position="28"/>
        <end position="46"/>
    </location>
</feature>
<name>U2EHR1_9GAMM</name>
<dbReference type="RefSeq" id="WP_006915277.1">
    <property type="nucleotide sequence ID" value="NZ_AFNV02000033.1"/>
</dbReference>
<dbReference type="Proteomes" id="UP000006242">
    <property type="component" value="Unassembled WGS sequence"/>
</dbReference>
<protein>
    <submittedName>
        <fullName evidence="2">Uncharacterized protein</fullName>
    </submittedName>
</protein>
<gene>
    <name evidence="2" type="ORF">SSPSH_003580</name>
</gene>
<organism evidence="2 3">
    <name type="scientific">Salinisphaera shabanensis E1L3A</name>
    <dbReference type="NCBI Taxonomy" id="1033802"/>
    <lineage>
        <taxon>Bacteria</taxon>
        <taxon>Pseudomonadati</taxon>
        <taxon>Pseudomonadota</taxon>
        <taxon>Gammaproteobacteria</taxon>
        <taxon>Salinisphaerales</taxon>
        <taxon>Salinisphaeraceae</taxon>
        <taxon>Salinisphaera</taxon>
    </lineage>
</organism>
<evidence type="ECO:0000256" key="1">
    <source>
        <dbReference type="SAM" id="Phobius"/>
    </source>
</evidence>
<comment type="caution">
    <text evidence="2">The sequence shown here is derived from an EMBL/GenBank/DDBJ whole genome shotgun (WGS) entry which is preliminary data.</text>
</comment>
<feature type="transmembrane region" description="Helical" evidence="1">
    <location>
        <begin position="91"/>
        <end position="112"/>
    </location>
</feature>
<reference evidence="2 3" key="2">
    <citation type="journal article" date="2013" name="PLoS ONE">
        <title>INDIGO - INtegrated Data Warehouse of MIcrobial GenOmes with Examples from the Red Sea Extremophiles.</title>
        <authorList>
            <person name="Alam I."/>
            <person name="Antunes A."/>
            <person name="Kamau A.A."/>
            <person name="Ba Alawi W."/>
            <person name="Kalkatawi M."/>
            <person name="Stingl U."/>
            <person name="Bajic V.B."/>
        </authorList>
    </citation>
    <scope>NUCLEOTIDE SEQUENCE [LARGE SCALE GENOMIC DNA]</scope>
    <source>
        <strain evidence="2 3">E1L3A</strain>
    </source>
</reference>
<keyword evidence="1" id="KW-1133">Transmembrane helix</keyword>
<sequence length="238" mass="25827">MGLFDLPAPLFNALDAAMASALPPALRLAIWAILGSVLTMFLYKLLSPQTKIGQAKRDAKAARQRLNAFDGDFADAGPLIKNQFVTAFRHVGLVVPGTLLAILPLLALLLWAETHYGHTLPPAGATPAIATVPDGISTSWDNSREPAQLTVGDSASPIADFDMTAPVGIVTKQPWWHWLAENPLGYLPDDAPVDQVTIDLPVLEVIPFGPAWMHSWLFVFIPVMFIASLAIYKWAKIE</sequence>
<dbReference type="AlphaFoldDB" id="U2EHR1"/>
<keyword evidence="3" id="KW-1185">Reference proteome</keyword>